<keyword evidence="4" id="KW-0804">Transcription</keyword>
<sequence>MERCCDVIGGGAAAGHPVVDWQGTHAALVRYLLARRVTKDLAEDIAQETIARLVVISRSQAIASVFALAFRIANNLLVDQARLHSRSTAGLDEDMVCDAPSLDRVLDSQKAFEVFQRCLNRMPPLRREVLVRRRLQHQSCRSIGEELSLSDKAVEKHISRALDDLRRGMTRAGLDPAGWNQQWY</sequence>
<dbReference type="InterPro" id="IPR036388">
    <property type="entry name" value="WH-like_DNA-bd_sf"/>
</dbReference>
<dbReference type="PANTHER" id="PTHR43133">
    <property type="entry name" value="RNA POLYMERASE ECF-TYPE SIGMA FACTO"/>
    <property type="match status" value="1"/>
</dbReference>
<proteinExistence type="inferred from homology"/>
<evidence type="ECO:0000313" key="7">
    <source>
        <dbReference type="Proteomes" id="UP001548713"/>
    </source>
</evidence>
<dbReference type="EMBL" id="JBEWLY010000014">
    <property type="protein sequence ID" value="MET1755907.1"/>
    <property type="molecule type" value="Genomic_DNA"/>
</dbReference>
<evidence type="ECO:0000256" key="3">
    <source>
        <dbReference type="ARBA" id="ARBA00023082"/>
    </source>
</evidence>
<dbReference type="InterPro" id="IPR013249">
    <property type="entry name" value="RNA_pol_sigma70_r4_t2"/>
</dbReference>
<comment type="caution">
    <text evidence="6">The sequence shown here is derived from an EMBL/GenBank/DDBJ whole genome shotgun (WGS) entry which is preliminary data.</text>
</comment>
<evidence type="ECO:0000259" key="5">
    <source>
        <dbReference type="Pfam" id="PF08281"/>
    </source>
</evidence>
<reference evidence="6 7" key="1">
    <citation type="submission" date="2024-07" db="EMBL/GenBank/DDBJ databases">
        <title>Novosphingobium kalidii RD2P27.</title>
        <authorList>
            <person name="Sun J.-Q."/>
        </authorList>
    </citation>
    <scope>NUCLEOTIDE SEQUENCE [LARGE SCALE GENOMIC DNA]</scope>
    <source>
        <strain evidence="6 7">RD2P27</strain>
    </source>
</reference>
<keyword evidence="2" id="KW-0805">Transcription regulation</keyword>
<protein>
    <submittedName>
        <fullName evidence="6">Sigma-70 family RNA polymerase sigma factor</fullName>
    </submittedName>
</protein>
<organism evidence="6 7">
    <name type="scientific">Novosphingobium kalidii</name>
    <dbReference type="NCBI Taxonomy" id="3230299"/>
    <lineage>
        <taxon>Bacteria</taxon>
        <taxon>Pseudomonadati</taxon>
        <taxon>Pseudomonadota</taxon>
        <taxon>Alphaproteobacteria</taxon>
        <taxon>Sphingomonadales</taxon>
        <taxon>Sphingomonadaceae</taxon>
        <taxon>Novosphingobium</taxon>
    </lineage>
</organism>
<dbReference type="InterPro" id="IPR013324">
    <property type="entry name" value="RNA_pol_sigma_r3/r4-like"/>
</dbReference>
<keyword evidence="3" id="KW-0731">Sigma factor</keyword>
<dbReference type="InterPro" id="IPR014284">
    <property type="entry name" value="RNA_pol_sigma-70_dom"/>
</dbReference>
<dbReference type="NCBIfam" id="TIGR02937">
    <property type="entry name" value="sigma70-ECF"/>
    <property type="match status" value="1"/>
</dbReference>
<dbReference type="Pfam" id="PF08281">
    <property type="entry name" value="Sigma70_r4_2"/>
    <property type="match status" value="1"/>
</dbReference>
<dbReference type="SUPFAM" id="SSF88659">
    <property type="entry name" value="Sigma3 and sigma4 domains of RNA polymerase sigma factors"/>
    <property type="match status" value="1"/>
</dbReference>
<evidence type="ECO:0000313" key="6">
    <source>
        <dbReference type="EMBL" id="MET1755907.1"/>
    </source>
</evidence>
<dbReference type="SUPFAM" id="SSF88946">
    <property type="entry name" value="Sigma2 domain of RNA polymerase sigma factors"/>
    <property type="match status" value="1"/>
</dbReference>
<evidence type="ECO:0000256" key="1">
    <source>
        <dbReference type="ARBA" id="ARBA00010641"/>
    </source>
</evidence>
<evidence type="ECO:0000256" key="4">
    <source>
        <dbReference type="ARBA" id="ARBA00023163"/>
    </source>
</evidence>
<dbReference type="Gene3D" id="1.10.10.10">
    <property type="entry name" value="Winged helix-like DNA-binding domain superfamily/Winged helix DNA-binding domain"/>
    <property type="match status" value="1"/>
</dbReference>
<keyword evidence="7" id="KW-1185">Reference proteome</keyword>
<dbReference type="Gene3D" id="1.10.1740.10">
    <property type="match status" value="1"/>
</dbReference>
<dbReference type="RefSeq" id="WP_353984397.1">
    <property type="nucleotide sequence ID" value="NZ_JBEWLY010000014.1"/>
</dbReference>
<gene>
    <name evidence="6" type="ORF">ABVV53_10605</name>
</gene>
<evidence type="ECO:0000256" key="2">
    <source>
        <dbReference type="ARBA" id="ARBA00023015"/>
    </source>
</evidence>
<name>A0ABV2D228_9SPHN</name>
<feature type="domain" description="RNA polymerase sigma factor 70 region 4 type 2" evidence="5">
    <location>
        <begin position="114"/>
        <end position="164"/>
    </location>
</feature>
<comment type="similarity">
    <text evidence="1">Belongs to the sigma-70 factor family. ECF subfamily.</text>
</comment>
<dbReference type="PANTHER" id="PTHR43133:SF63">
    <property type="entry name" value="RNA POLYMERASE SIGMA FACTOR FECI-RELATED"/>
    <property type="match status" value="1"/>
</dbReference>
<dbReference type="Proteomes" id="UP001548713">
    <property type="component" value="Unassembled WGS sequence"/>
</dbReference>
<accession>A0ABV2D228</accession>
<dbReference type="InterPro" id="IPR013325">
    <property type="entry name" value="RNA_pol_sigma_r2"/>
</dbReference>
<dbReference type="InterPro" id="IPR039425">
    <property type="entry name" value="RNA_pol_sigma-70-like"/>
</dbReference>